<name>A0A918WSI4_9ACTN</name>
<gene>
    <name evidence="1" type="ORF">GCM10010334_03410</name>
</gene>
<sequence length="73" mass="7686">MVRQQEALTGLLQRAFARGELGTVPIVRRLHALLNGPVFATLYLQRADPAGLAEWLGPVAARAAREGGPPAAG</sequence>
<dbReference type="EMBL" id="BMVC01000001">
    <property type="protein sequence ID" value="GHC78304.1"/>
    <property type="molecule type" value="Genomic_DNA"/>
</dbReference>
<proteinExistence type="predicted"/>
<reference evidence="1" key="2">
    <citation type="submission" date="2020-09" db="EMBL/GenBank/DDBJ databases">
        <authorList>
            <person name="Sun Q."/>
            <person name="Ohkuma M."/>
        </authorList>
    </citation>
    <scope>NUCLEOTIDE SEQUENCE</scope>
    <source>
        <strain evidence="1">JCM 4637</strain>
    </source>
</reference>
<organism evidence="1 2">
    <name type="scientific">Streptomyces finlayi</name>
    <dbReference type="NCBI Taxonomy" id="67296"/>
    <lineage>
        <taxon>Bacteria</taxon>
        <taxon>Bacillati</taxon>
        <taxon>Actinomycetota</taxon>
        <taxon>Actinomycetes</taxon>
        <taxon>Kitasatosporales</taxon>
        <taxon>Streptomycetaceae</taxon>
        <taxon>Streptomyces</taxon>
    </lineage>
</organism>
<accession>A0A918WSI4</accession>
<evidence type="ECO:0000313" key="2">
    <source>
        <dbReference type="Proteomes" id="UP000638353"/>
    </source>
</evidence>
<dbReference type="Proteomes" id="UP000638353">
    <property type="component" value="Unassembled WGS sequence"/>
</dbReference>
<evidence type="ECO:0000313" key="1">
    <source>
        <dbReference type="EMBL" id="GHC78304.1"/>
    </source>
</evidence>
<dbReference type="AlphaFoldDB" id="A0A918WSI4"/>
<protein>
    <submittedName>
        <fullName evidence="1">Uncharacterized protein</fullName>
    </submittedName>
</protein>
<reference evidence="1" key="1">
    <citation type="journal article" date="2014" name="Int. J. Syst. Evol. Microbiol.">
        <title>Complete genome sequence of Corynebacterium casei LMG S-19264T (=DSM 44701T), isolated from a smear-ripened cheese.</title>
        <authorList>
            <consortium name="US DOE Joint Genome Institute (JGI-PGF)"/>
            <person name="Walter F."/>
            <person name="Albersmeier A."/>
            <person name="Kalinowski J."/>
            <person name="Ruckert C."/>
        </authorList>
    </citation>
    <scope>NUCLEOTIDE SEQUENCE</scope>
    <source>
        <strain evidence="1">JCM 4637</strain>
    </source>
</reference>
<comment type="caution">
    <text evidence="1">The sequence shown here is derived from an EMBL/GenBank/DDBJ whole genome shotgun (WGS) entry which is preliminary data.</text>
</comment>